<dbReference type="RefSeq" id="WP_338885997.1">
    <property type="nucleotide sequence ID" value="NZ_CP147846.1"/>
</dbReference>
<keyword evidence="1" id="KW-1133">Transmembrane helix</keyword>
<evidence type="ECO:0000313" key="2">
    <source>
        <dbReference type="EMBL" id="WXG66550.1"/>
    </source>
</evidence>
<name>A0ABZ2PCK5_9NOCA</name>
<evidence type="ECO:0000313" key="3">
    <source>
        <dbReference type="Proteomes" id="UP001432000"/>
    </source>
</evidence>
<dbReference type="InterPro" id="IPR039708">
    <property type="entry name" value="MT1774/Rv1733c-like"/>
</dbReference>
<dbReference type="Proteomes" id="UP001432000">
    <property type="component" value="Chromosome"/>
</dbReference>
<proteinExistence type="predicted"/>
<keyword evidence="1" id="KW-0812">Transmembrane</keyword>
<sequence length="199" mass="21610">MSGTIIQLWLARAPWSKHPLVRHSDRRDSVVAVLAVVFSLLLLPVAATFGSVTYTDMNTRAAQERATASQTMATVTAPPIQRDSMQEPAVPVRASAPATWTAPDGSQRAQNVQVDSDAVVGDTVLIWIDPRGEQIAAPKTGVEAAGIGVVVSLALWFTGSLIALAGVVAMRSLGNRQRMRKWETDWSTFDEHHGRNIEW</sequence>
<feature type="transmembrane region" description="Helical" evidence="1">
    <location>
        <begin position="147"/>
        <end position="170"/>
    </location>
</feature>
<accession>A0ABZ2PCK5</accession>
<reference evidence="2 3" key="1">
    <citation type="submission" date="2024-03" db="EMBL/GenBank/DDBJ databases">
        <title>Natural products discovery in diverse microorganisms through a two-stage MS feature dereplication strategy.</title>
        <authorList>
            <person name="Zhang R."/>
        </authorList>
    </citation>
    <scope>NUCLEOTIDE SEQUENCE [LARGE SCALE GENOMIC DNA]</scope>
    <source>
        <strain evidence="2 3">18930</strain>
    </source>
</reference>
<dbReference type="PANTHER" id="PTHR42305">
    <property type="entry name" value="MEMBRANE PROTEIN RV1733C-RELATED"/>
    <property type="match status" value="1"/>
</dbReference>
<gene>
    <name evidence="2" type="ORF">WDS16_14705</name>
</gene>
<feature type="transmembrane region" description="Helical" evidence="1">
    <location>
        <begin position="30"/>
        <end position="50"/>
    </location>
</feature>
<keyword evidence="1" id="KW-0472">Membrane</keyword>
<protein>
    <recommendedName>
        <fullName evidence="4">Transmembrane protein</fullName>
    </recommendedName>
</protein>
<keyword evidence="3" id="KW-1185">Reference proteome</keyword>
<organism evidence="2 3">
    <name type="scientific">Rhodococcus sovatensis</name>
    <dbReference type="NCBI Taxonomy" id="1805840"/>
    <lineage>
        <taxon>Bacteria</taxon>
        <taxon>Bacillati</taxon>
        <taxon>Actinomycetota</taxon>
        <taxon>Actinomycetes</taxon>
        <taxon>Mycobacteriales</taxon>
        <taxon>Nocardiaceae</taxon>
        <taxon>Rhodococcus</taxon>
    </lineage>
</organism>
<dbReference type="PANTHER" id="PTHR42305:SF1">
    <property type="entry name" value="MEMBRANE PROTEIN RV1733C-RELATED"/>
    <property type="match status" value="1"/>
</dbReference>
<evidence type="ECO:0000256" key="1">
    <source>
        <dbReference type="SAM" id="Phobius"/>
    </source>
</evidence>
<dbReference type="EMBL" id="CP147846">
    <property type="protein sequence ID" value="WXG66550.1"/>
    <property type="molecule type" value="Genomic_DNA"/>
</dbReference>
<evidence type="ECO:0008006" key="4">
    <source>
        <dbReference type="Google" id="ProtNLM"/>
    </source>
</evidence>